<accession>A0A6N2QW19</accession>
<proteinExistence type="predicted"/>
<feature type="region of interest" description="Disordered" evidence="1">
    <location>
        <begin position="546"/>
        <end position="567"/>
    </location>
</feature>
<sequence>MDDATQNTQLQYSPEEGETLLIPLENNLAIVIGPNTEGLEKITDQLVLGDSLNDLVASVGEIAAVGGGAASAANAFIQASGLYRLDAASQALLANGATLTQTAGGGVLGVIRGSNGQFVRNARLLSVSGARLSGVIAAVGPAIATVALQMQLSDISKHIRSVQQVSEETLQILTSSRKADYQGVCETITEVYRFSMKQGKVSDSNWDTVSGLFHELSSHRNFYKERIHKHTNALRKAQSDVSARRNYVQVNAQNIVIDACAAFETLQAWVYLSVLKRSHELANDEPLSLDLPDIQQEIESDLVTQRELLYGLIRELHVIADTAGKWTIPLTQKRGDTAVSQEIARKLLEALDGLARQLGIRENPQPEPTVTCAPEDYDTSAYTDTLRWFLDEGEELQALAFPVDRLSHRLLAKASSPFAEAIEIAWAGLPQREDTKAPDIRKPGQAAGFLRRAAQRSVVVAPEMVAITNRRVITASPQDFIQKGTVTGSYPLEELTWGFLNEQDSLAQLHVTHEQRQFEWCFPSAGRVAAQELASLLETTCAALPTDSGALPALPEADADRSSSPES</sequence>
<organism evidence="2">
    <name type="scientific">Schaalia odontolytica</name>
    <dbReference type="NCBI Taxonomy" id="1660"/>
    <lineage>
        <taxon>Bacteria</taxon>
        <taxon>Bacillati</taxon>
        <taxon>Actinomycetota</taxon>
        <taxon>Actinomycetes</taxon>
        <taxon>Actinomycetales</taxon>
        <taxon>Actinomycetaceae</taxon>
        <taxon>Schaalia</taxon>
    </lineage>
</organism>
<dbReference type="EMBL" id="CACRSM010000001">
    <property type="protein sequence ID" value="VYS72724.1"/>
    <property type="molecule type" value="Genomic_DNA"/>
</dbReference>
<protein>
    <submittedName>
        <fullName evidence="2">Uncharacterized protein</fullName>
    </submittedName>
</protein>
<name>A0A6N2QW19_9ACTO</name>
<gene>
    <name evidence="2" type="ORF">AOLFYP35_00046</name>
</gene>
<evidence type="ECO:0000256" key="1">
    <source>
        <dbReference type="SAM" id="MobiDB-lite"/>
    </source>
</evidence>
<reference evidence="2" key="1">
    <citation type="submission" date="2019-11" db="EMBL/GenBank/DDBJ databases">
        <authorList>
            <person name="Feng L."/>
        </authorList>
    </citation>
    <scope>NUCLEOTIDE SEQUENCE</scope>
    <source>
        <strain evidence="2">AodontolyticusLFYP35</strain>
    </source>
</reference>
<feature type="compositionally biased region" description="Basic and acidic residues" evidence="1">
    <location>
        <begin position="558"/>
        <end position="567"/>
    </location>
</feature>
<evidence type="ECO:0000313" key="2">
    <source>
        <dbReference type="EMBL" id="VYS72724.1"/>
    </source>
</evidence>
<dbReference type="AlphaFoldDB" id="A0A6N2QW19"/>